<evidence type="ECO:0000313" key="2">
    <source>
        <dbReference type="Proteomes" id="UP000295215"/>
    </source>
</evidence>
<evidence type="ECO:0008006" key="3">
    <source>
        <dbReference type="Google" id="ProtNLM"/>
    </source>
</evidence>
<dbReference type="Gene3D" id="3.40.50.1820">
    <property type="entry name" value="alpha/beta hydrolase"/>
    <property type="match status" value="1"/>
</dbReference>
<comment type="caution">
    <text evidence="1">The sequence shown here is derived from an EMBL/GenBank/DDBJ whole genome shotgun (WGS) entry which is preliminary data.</text>
</comment>
<organism evidence="1 2">
    <name type="scientific">Myroides indicus</name>
    <dbReference type="NCBI Taxonomy" id="1323422"/>
    <lineage>
        <taxon>Bacteria</taxon>
        <taxon>Pseudomonadati</taxon>
        <taxon>Bacteroidota</taxon>
        <taxon>Flavobacteriia</taxon>
        <taxon>Flavobacteriales</taxon>
        <taxon>Flavobacteriaceae</taxon>
        <taxon>Myroides</taxon>
    </lineage>
</organism>
<dbReference type="SUPFAM" id="SSF53474">
    <property type="entry name" value="alpha/beta-Hydrolases"/>
    <property type="match status" value="1"/>
</dbReference>
<proteinExistence type="predicted"/>
<evidence type="ECO:0000313" key="1">
    <source>
        <dbReference type="EMBL" id="TDS53987.1"/>
    </source>
</evidence>
<sequence>MSYAVLEKLIKANTLKKNFICNLYVNGGIEKAIANLLKLEKEPVYILGFSTGGYISWRTGLYGLKIKYLFAISSTRLRFETKKPKTSIHLSYGEKAPYIPRPMWFQKMGLSARFYKDETHEMYRKKEIAKDICQSLFDGLHLGETHSL</sequence>
<dbReference type="AlphaFoldDB" id="A0A4R7EPG6"/>
<keyword evidence="2" id="KW-1185">Reference proteome</keyword>
<reference evidence="1 2" key="1">
    <citation type="submission" date="2019-03" db="EMBL/GenBank/DDBJ databases">
        <title>Genomic Encyclopedia of Archaeal and Bacterial Type Strains, Phase II (KMG-II): from individual species to whole genera.</title>
        <authorList>
            <person name="Goeker M."/>
        </authorList>
    </citation>
    <scope>NUCLEOTIDE SEQUENCE [LARGE SCALE GENOMIC DNA]</scope>
    <source>
        <strain evidence="1 2">DSM 28213</strain>
    </source>
</reference>
<gene>
    <name evidence="1" type="ORF">C8P70_12621</name>
</gene>
<dbReference type="Proteomes" id="UP000295215">
    <property type="component" value="Unassembled WGS sequence"/>
</dbReference>
<dbReference type="EMBL" id="SOAG01000026">
    <property type="protein sequence ID" value="TDS53987.1"/>
    <property type="molecule type" value="Genomic_DNA"/>
</dbReference>
<dbReference type="RefSeq" id="WP_133713350.1">
    <property type="nucleotide sequence ID" value="NZ_SOAG01000026.1"/>
</dbReference>
<dbReference type="OrthoDB" id="1118894at2"/>
<protein>
    <recommendedName>
        <fullName evidence="3">Alpha/beta hydrolase</fullName>
    </recommendedName>
</protein>
<name>A0A4R7EPG6_9FLAO</name>
<dbReference type="InterPro" id="IPR029058">
    <property type="entry name" value="AB_hydrolase_fold"/>
</dbReference>
<accession>A0A4R7EPG6</accession>